<sequence>MADIQNGRHSRWPTTKMAALVPSDCLSSAVPQDGRHQDGRLEAGSDVRAVTLSLVTSHQRPS</sequence>
<evidence type="ECO:0000313" key="2">
    <source>
        <dbReference type="Proteomes" id="UP000296049"/>
    </source>
</evidence>
<gene>
    <name evidence="1" type="ORF">Anapl_18269</name>
</gene>
<dbReference type="EMBL" id="KB745562">
    <property type="protein sequence ID" value="EOA93758.1"/>
    <property type="molecule type" value="Genomic_DNA"/>
</dbReference>
<organism evidence="1 2">
    <name type="scientific">Anas platyrhynchos</name>
    <name type="common">Mallard</name>
    <name type="synonym">Anas boschas</name>
    <dbReference type="NCBI Taxonomy" id="8839"/>
    <lineage>
        <taxon>Eukaryota</taxon>
        <taxon>Metazoa</taxon>
        <taxon>Chordata</taxon>
        <taxon>Craniata</taxon>
        <taxon>Vertebrata</taxon>
        <taxon>Euteleostomi</taxon>
        <taxon>Archelosauria</taxon>
        <taxon>Archosauria</taxon>
        <taxon>Dinosauria</taxon>
        <taxon>Saurischia</taxon>
        <taxon>Theropoda</taxon>
        <taxon>Coelurosauria</taxon>
        <taxon>Aves</taxon>
        <taxon>Neognathae</taxon>
        <taxon>Galloanserae</taxon>
        <taxon>Anseriformes</taxon>
        <taxon>Anatidae</taxon>
        <taxon>Anatinae</taxon>
        <taxon>Anas</taxon>
    </lineage>
</organism>
<dbReference type="AlphaFoldDB" id="R0KKR4"/>
<accession>R0KKR4</accession>
<keyword evidence="2" id="KW-1185">Reference proteome</keyword>
<proteinExistence type="predicted"/>
<dbReference type="Proteomes" id="UP000296049">
    <property type="component" value="Unassembled WGS sequence"/>
</dbReference>
<evidence type="ECO:0000313" key="1">
    <source>
        <dbReference type="EMBL" id="EOA93758.1"/>
    </source>
</evidence>
<reference evidence="2" key="1">
    <citation type="journal article" date="2013" name="Nat. Genet.">
        <title>The duck genome and transcriptome provide insight into an avian influenza virus reservoir species.</title>
        <authorList>
            <person name="Huang Y."/>
            <person name="Li Y."/>
            <person name="Burt D.W."/>
            <person name="Chen H."/>
            <person name="Zhang Y."/>
            <person name="Qian W."/>
            <person name="Kim H."/>
            <person name="Gan S."/>
            <person name="Zhao Y."/>
            <person name="Li J."/>
            <person name="Yi K."/>
            <person name="Feng H."/>
            <person name="Zhu P."/>
            <person name="Li B."/>
            <person name="Liu Q."/>
            <person name="Fairley S."/>
            <person name="Magor K.E."/>
            <person name="Du Z."/>
            <person name="Hu X."/>
            <person name="Goodman L."/>
            <person name="Tafer H."/>
            <person name="Vignal A."/>
            <person name="Lee T."/>
            <person name="Kim K.W."/>
            <person name="Sheng Z."/>
            <person name="An Y."/>
            <person name="Searle S."/>
            <person name="Herrero J."/>
            <person name="Groenen M.A."/>
            <person name="Crooijmans R.P."/>
            <person name="Faraut T."/>
            <person name="Cai Q."/>
            <person name="Webster R.G."/>
            <person name="Aldridge J.R."/>
            <person name="Warren W.C."/>
            <person name="Bartschat S."/>
            <person name="Kehr S."/>
            <person name="Marz M."/>
            <person name="Stadler P.F."/>
            <person name="Smith J."/>
            <person name="Kraus R.H."/>
            <person name="Zhao Y."/>
            <person name="Ren L."/>
            <person name="Fei J."/>
            <person name="Morisson M."/>
            <person name="Kaiser P."/>
            <person name="Griffin D.K."/>
            <person name="Rao M."/>
            <person name="Pitel F."/>
            <person name="Wang J."/>
            <person name="Li N."/>
        </authorList>
    </citation>
    <scope>NUCLEOTIDE SEQUENCE [LARGE SCALE GENOMIC DNA]</scope>
</reference>
<protein>
    <submittedName>
        <fullName evidence="1">Uncharacterized protein</fullName>
    </submittedName>
</protein>
<name>R0KKR4_ANAPL</name>